<name>A0A6C0BSK4_9ZZZZ</name>
<reference evidence="1" key="1">
    <citation type="journal article" date="2020" name="Nature">
        <title>Giant virus diversity and host interactions through global metagenomics.</title>
        <authorList>
            <person name="Schulz F."/>
            <person name="Roux S."/>
            <person name="Paez-Espino D."/>
            <person name="Jungbluth S."/>
            <person name="Walsh D.A."/>
            <person name="Denef V.J."/>
            <person name="McMahon K.D."/>
            <person name="Konstantinidis K.T."/>
            <person name="Eloe-Fadrosh E.A."/>
            <person name="Kyrpides N.C."/>
            <person name="Woyke T."/>
        </authorList>
    </citation>
    <scope>NUCLEOTIDE SEQUENCE</scope>
    <source>
        <strain evidence="1">GVMAG-M-3300018416-26</strain>
    </source>
</reference>
<accession>A0A6C0BSK4</accession>
<proteinExistence type="predicted"/>
<evidence type="ECO:0000313" key="1">
    <source>
        <dbReference type="EMBL" id="QHS94388.1"/>
    </source>
</evidence>
<organism evidence="1">
    <name type="scientific">viral metagenome</name>
    <dbReference type="NCBI Taxonomy" id="1070528"/>
    <lineage>
        <taxon>unclassified sequences</taxon>
        <taxon>metagenomes</taxon>
        <taxon>organismal metagenomes</taxon>
    </lineage>
</organism>
<protein>
    <submittedName>
        <fullName evidence="1">Uncharacterized protein</fullName>
    </submittedName>
</protein>
<dbReference type="EMBL" id="MN739221">
    <property type="protein sequence ID" value="QHS94388.1"/>
    <property type="molecule type" value="Genomic_DNA"/>
</dbReference>
<sequence length="51" mass="6184">MDVQLDDNIKKYKHKLWKSLHNYKKNTYALKEARPKIKQLTIDDIKLIQNT</sequence>
<dbReference type="AlphaFoldDB" id="A0A6C0BSK4"/>